<dbReference type="RefSeq" id="WP_184212424.1">
    <property type="nucleotide sequence ID" value="NZ_JACHIF010000011.1"/>
</dbReference>
<dbReference type="InterPro" id="IPR050682">
    <property type="entry name" value="ModA/WtpA"/>
</dbReference>
<accession>A0A7W8DSP9</accession>
<gene>
    <name evidence="4" type="ORF">HNQ64_004335</name>
</gene>
<dbReference type="Proteomes" id="UP000534294">
    <property type="component" value="Unassembled WGS sequence"/>
</dbReference>
<reference evidence="4 5" key="1">
    <citation type="submission" date="2020-08" db="EMBL/GenBank/DDBJ databases">
        <title>Genomic Encyclopedia of Type Strains, Phase IV (KMG-IV): sequencing the most valuable type-strain genomes for metagenomic binning, comparative biology and taxonomic classification.</title>
        <authorList>
            <person name="Goeker M."/>
        </authorList>
    </citation>
    <scope>NUCLEOTIDE SEQUENCE [LARGE SCALE GENOMIC DNA]</scope>
    <source>
        <strain evidence="4 5">DSM 12251</strain>
    </source>
</reference>
<keyword evidence="2" id="KW-0479">Metal-binding</keyword>
<evidence type="ECO:0000313" key="4">
    <source>
        <dbReference type="EMBL" id="MBB5040056.1"/>
    </source>
</evidence>
<dbReference type="GO" id="GO:0015689">
    <property type="term" value="P:molybdate ion transport"/>
    <property type="evidence" value="ECO:0007669"/>
    <property type="project" value="InterPro"/>
</dbReference>
<keyword evidence="3" id="KW-0732">Signal</keyword>
<proteinExistence type="inferred from homology"/>
<dbReference type="InterPro" id="IPR005950">
    <property type="entry name" value="ModA"/>
</dbReference>
<dbReference type="SUPFAM" id="SSF53850">
    <property type="entry name" value="Periplasmic binding protein-like II"/>
    <property type="match status" value="2"/>
</dbReference>
<evidence type="ECO:0000256" key="2">
    <source>
        <dbReference type="ARBA" id="ARBA00022723"/>
    </source>
</evidence>
<dbReference type="Pfam" id="PF13531">
    <property type="entry name" value="SBP_bac_11"/>
    <property type="match status" value="2"/>
</dbReference>
<evidence type="ECO:0000256" key="1">
    <source>
        <dbReference type="ARBA" id="ARBA00009175"/>
    </source>
</evidence>
<dbReference type="PANTHER" id="PTHR30632:SF0">
    <property type="entry name" value="SULFATE-BINDING PROTEIN"/>
    <property type="match status" value="1"/>
</dbReference>
<dbReference type="EMBL" id="JACHIF010000011">
    <property type="protein sequence ID" value="MBB5040056.1"/>
    <property type="molecule type" value="Genomic_DNA"/>
</dbReference>
<dbReference type="Gene3D" id="3.40.190.10">
    <property type="entry name" value="Periplasmic binding protein-like II"/>
    <property type="match status" value="3"/>
</dbReference>
<name>A0A7W8DSP9_9BACT</name>
<dbReference type="PANTHER" id="PTHR30632">
    <property type="entry name" value="MOLYBDATE-BINDING PERIPLASMIC PROTEIN"/>
    <property type="match status" value="1"/>
</dbReference>
<comment type="similarity">
    <text evidence="1">Belongs to the bacterial solute-binding protein ModA family.</text>
</comment>
<dbReference type="AlphaFoldDB" id="A0A7W8DSP9"/>
<keyword evidence="5" id="KW-1185">Reference proteome</keyword>
<comment type="caution">
    <text evidence="4">The sequence shown here is derived from an EMBL/GenBank/DDBJ whole genome shotgun (WGS) entry which is preliminary data.</text>
</comment>
<evidence type="ECO:0000256" key="3">
    <source>
        <dbReference type="ARBA" id="ARBA00022729"/>
    </source>
</evidence>
<dbReference type="GO" id="GO:0030973">
    <property type="term" value="F:molybdate ion binding"/>
    <property type="evidence" value="ECO:0007669"/>
    <property type="project" value="TreeGrafter"/>
</dbReference>
<dbReference type="GO" id="GO:0046872">
    <property type="term" value="F:metal ion binding"/>
    <property type="evidence" value="ECO:0007669"/>
    <property type="project" value="UniProtKB-KW"/>
</dbReference>
<dbReference type="NCBIfam" id="TIGR01256">
    <property type="entry name" value="modA"/>
    <property type="match status" value="1"/>
</dbReference>
<evidence type="ECO:0000313" key="5">
    <source>
        <dbReference type="Proteomes" id="UP000534294"/>
    </source>
</evidence>
<sequence>MSRKLIAALLLVAAGALVLYSLRSGSRAAAPTLTVYCAAGLKKPVEAIAAQYQKELGVSVSLQFGGSGTLLTQLRVANRGDIFIAADEGSLADAHKMKVTREVLPLAIQHPVIAVAKGNPKNIRTLADLEKPDVRLALTNPEAASIGKVTQKLLGPRWENLVQKAAVMKPTVTEVAADTQLGAVDAALVWDSVLAQFKDLEKVEVPELSNHEEKASAAILNSAASSTEALKFARYMAAPDKGGLIFKTLGFQPAGGDKWAAKPELILYSGGVNRPAIEKLVQDFATREGISITTVFNGCGILCAAMKTMGDSTSPKFPDVYYACDVCFVPPVAEHFPEAVLLTEAQIVIAVPRGNPKNIRTLADLAQPGLRVGLCNAEQSTLGFMTQGILKSMNLLESVSKNASSQVPTGDFLVNQLRTGSLDAAIVYQINIQNQSQQFDAIPLPADKAKAVQPFAVRANSPNKQLGHRMLLWLQENQKSFTDAGFVWKGNTPAIKSSEIEVPEWLKQK</sequence>
<organism evidence="4 5">
    <name type="scientific">Prosthecobacter dejongeii</name>
    <dbReference type="NCBI Taxonomy" id="48465"/>
    <lineage>
        <taxon>Bacteria</taxon>
        <taxon>Pseudomonadati</taxon>
        <taxon>Verrucomicrobiota</taxon>
        <taxon>Verrucomicrobiia</taxon>
        <taxon>Verrucomicrobiales</taxon>
        <taxon>Verrucomicrobiaceae</taxon>
        <taxon>Prosthecobacter</taxon>
    </lineage>
</organism>
<protein>
    <submittedName>
        <fullName evidence="4">Molybdenum ABC transporter molybdate-binding protein</fullName>
    </submittedName>
</protein>